<accession>A0ABW2S501</accession>
<reference evidence="2" key="1">
    <citation type="journal article" date="2019" name="Int. J. Syst. Evol. Microbiol.">
        <title>The Global Catalogue of Microorganisms (GCM) 10K type strain sequencing project: providing services to taxonomists for standard genome sequencing and annotation.</title>
        <authorList>
            <consortium name="The Broad Institute Genomics Platform"/>
            <consortium name="The Broad Institute Genome Sequencing Center for Infectious Disease"/>
            <person name="Wu L."/>
            <person name="Ma J."/>
        </authorList>
    </citation>
    <scope>NUCLEOTIDE SEQUENCE [LARGE SCALE GENOMIC DNA]</scope>
    <source>
        <strain evidence="2">ICMP 19430</strain>
    </source>
</reference>
<dbReference type="SUPFAM" id="SSF140453">
    <property type="entry name" value="EsxAB dimer-like"/>
    <property type="match status" value="1"/>
</dbReference>
<gene>
    <name evidence="1" type="ORF">ACFQS9_25355</name>
</gene>
<dbReference type="RefSeq" id="WP_378409311.1">
    <property type="nucleotide sequence ID" value="NZ_JBHTCS010000030.1"/>
</dbReference>
<comment type="caution">
    <text evidence="1">The sequence shown here is derived from an EMBL/GenBank/DDBJ whole genome shotgun (WGS) entry which is preliminary data.</text>
</comment>
<evidence type="ECO:0000313" key="2">
    <source>
        <dbReference type="Proteomes" id="UP001596484"/>
    </source>
</evidence>
<sequence length="241" mass="25216">MGTKPAEALRPPEGSDPIPDLLEDALGLSVLSPSFYVQKFCESIFGVNPWDWAAEQLSGDWDGVKRAGDAVHNLAAYNAAVGASIRDGIEALDGSWHGAAADSARRYFDDLAKSVARQEGPLKDIGMQMDQLAIAMYELSKAVGDALSSITDKAIIALVEIAAGEMLIASGFGAAAAAGSFALAALQVTEMLAKWNAILDHWTKTWSTVQALMAGIVGTAAGAEFVDLPPLPQTAYTHPGA</sequence>
<dbReference type="Gene3D" id="1.10.287.1060">
    <property type="entry name" value="ESAT-6-like"/>
    <property type="match status" value="1"/>
</dbReference>
<keyword evidence="2" id="KW-1185">Reference proteome</keyword>
<evidence type="ECO:0000313" key="1">
    <source>
        <dbReference type="EMBL" id="MFC7451228.1"/>
    </source>
</evidence>
<evidence type="ECO:0008006" key="3">
    <source>
        <dbReference type="Google" id="ProtNLM"/>
    </source>
</evidence>
<organism evidence="1 2">
    <name type="scientific">Rhodococcus daqingensis</name>
    <dbReference type="NCBI Taxonomy" id="2479363"/>
    <lineage>
        <taxon>Bacteria</taxon>
        <taxon>Bacillati</taxon>
        <taxon>Actinomycetota</taxon>
        <taxon>Actinomycetes</taxon>
        <taxon>Mycobacteriales</taxon>
        <taxon>Nocardiaceae</taxon>
        <taxon>Rhodococcus</taxon>
    </lineage>
</organism>
<proteinExistence type="predicted"/>
<dbReference type="InterPro" id="IPR036689">
    <property type="entry name" value="ESAT-6-like_sf"/>
</dbReference>
<name>A0ABW2S501_9NOCA</name>
<dbReference type="EMBL" id="JBHTCS010000030">
    <property type="protein sequence ID" value="MFC7451228.1"/>
    <property type="molecule type" value="Genomic_DNA"/>
</dbReference>
<protein>
    <recommendedName>
        <fullName evidence="3">WXG100 family type VII secretion target</fullName>
    </recommendedName>
</protein>
<dbReference type="Proteomes" id="UP001596484">
    <property type="component" value="Unassembled WGS sequence"/>
</dbReference>